<dbReference type="AlphaFoldDB" id="A0A193LHX4"/>
<sequence length="261" mass="27945">MNMNEQASTKYNDDELLSAFIDGELSAVDADRLSERLAQEPVLLKRLEALRSSDDATRAVYASLDELPMPQAVLDLLQADGSGPAGETTNVIAFPPRGWRRFAQVPVAIAASVALAAGFLVSRVIDGTPDDALANAALYAQTIPQDSAVFHLLENKASAEDVTFNDGSAGRVVLSFADINGDWCRQLAINDAAATVDAIACRRGGQWHTEAVSFGPANSGEYQQASGNQSAAITAVIDRLIGDQDVLNKEQEQQKIADRWQ</sequence>
<dbReference type="STRING" id="1548547.BA177_13675"/>
<evidence type="ECO:0000313" key="2">
    <source>
        <dbReference type="Proteomes" id="UP000092695"/>
    </source>
</evidence>
<accession>A0A193LHX4</accession>
<name>A0A193LHX4_9GAMM</name>
<dbReference type="KEGG" id="woc:BA177_13675"/>
<protein>
    <recommendedName>
        <fullName evidence="3">Anti sigma-E protein RseA N-terminal domain-containing protein</fullName>
    </recommendedName>
</protein>
<reference evidence="1 2" key="1">
    <citation type="submission" date="2016-06" db="EMBL/GenBank/DDBJ databases">
        <title>Complete genome sequence of a deep-branching marine Gamma Proteobacterium Woeseia oceani type strain XK5.</title>
        <authorList>
            <person name="Mu D."/>
            <person name="Du Z."/>
        </authorList>
    </citation>
    <scope>NUCLEOTIDE SEQUENCE [LARGE SCALE GENOMIC DNA]</scope>
    <source>
        <strain evidence="1 2">XK5</strain>
    </source>
</reference>
<gene>
    <name evidence="1" type="ORF">BA177_13675</name>
</gene>
<organism evidence="1 2">
    <name type="scientific">Woeseia oceani</name>
    <dbReference type="NCBI Taxonomy" id="1548547"/>
    <lineage>
        <taxon>Bacteria</taxon>
        <taxon>Pseudomonadati</taxon>
        <taxon>Pseudomonadota</taxon>
        <taxon>Gammaproteobacteria</taxon>
        <taxon>Woeseiales</taxon>
        <taxon>Woeseiaceae</taxon>
        <taxon>Woeseia</taxon>
    </lineage>
</organism>
<dbReference type="Proteomes" id="UP000092695">
    <property type="component" value="Chromosome"/>
</dbReference>
<dbReference type="EMBL" id="CP016268">
    <property type="protein sequence ID" value="ANO52107.1"/>
    <property type="molecule type" value="Genomic_DNA"/>
</dbReference>
<proteinExistence type="predicted"/>
<keyword evidence="2" id="KW-1185">Reference proteome</keyword>
<evidence type="ECO:0000313" key="1">
    <source>
        <dbReference type="EMBL" id="ANO52107.1"/>
    </source>
</evidence>
<evidence type="ECO:0008006" key="3">
    <source>
        <dbReference type="Google" id="ProtNLM"/>
    </source>
</evidence>